<dbReference type="PANTHER" id="PTHR22898">
    <property type="entry name" value="UNCHARACTERIZED GLYCOSOL TRANSFERASE-RELATED"/>
    <property type="match status" value="1"/>
</dbReference>
<dbReference type="OrthoDB" id="5815225at2759"/>
<evidence type="ECO:0000313" key="4">
    <source>
        <dbReference type="Proteomes" id="UP000580250"/>
    </source>
</evidence>
<dbReference type="GO" id="GO:0005975">
    <property type="term" value="P:carbohydrate metabolic process"/>
    <property type="evidence" value="ECO:0007669"/>
    <property type="project" value="InterPro"/>
</dbReference>
<dbReference type="InterPro" id="IPR052501">
    <property type="entry name" value="Alpha-1-2_FucT"/>
</dbReference>
<evidence type="ECO:0000256" key="1">
    <source>
        <dbReference type="ARBA" id="ARBA00022676"/>
    </source>
</evidence>
<organism evidence="3 4">
    <name type="scientific">Meloidogyne enterolobii</name>
    <name type="common">Root-knot nematode worm</name>
    <name type="synonym">Meloidogyne mayaguensis</name>
    <dbReference type="NCBI Taxonomy" id="390850"/>
    <lineage>
        <taxon>Eukaryota</taxon>
        <taxon>Metazoa</taxon>
        <taxon>Ecdysozoa</taxon>
        <taxon>Nematoda</taxon>
        <taxon>Chromadorea</taxon>
        <taxon>Rhabditida</taxon>
        <taxon>Tylenchina</taxon>
        <taxon>Tylenchomorpha</taxon>
        <taxon>Tylenchoidea</taxon>
        <taxon>Meloidogynidae</taxon>
        <taxon>Meloidogyninae</taxon>
        <taxon>Meloidogyne</taxon>
    </lineage>
</organism>
<sequence>MICSTICSTIPSTIKNDYDRLENSQRMTNENKKYYEQWLEPLDSVREMPEFDRFIYTRTMNGGLGNQMYRFASLYAMGKLLNRTPVYVHDESTMHQIDKELAYTFPNFHSKIYFLRKNVTDIHSIAFAKECCDYNDPKILLGQNKGRALMLTGEPVFENTRYFNHMRPQILKIFEFGKELVSKVTAIKDKIISEDKSHKICIHTRVGDFTGMGESQTGEINKALIRIIKILKRLLKNKTYSLVLFGTDKGFLKTIKAEEVINEHFPSELL</sequence>
<dbReference type="Pfam" id="PF01531">
    <property type="entry name" value="Glyco_transf_11"/>
    <property type="match status" value="1"/>
</dbReference>
<keyword evidence="2" id="KW-0808">Transferase</keyword>
<accession>A0A6V7TUF0</accession>
<dbReference type="PANTHER" id="PTHR22898:SF3">
    <property type="entry name" value="ALPHA-1,2-FUCOSYLTRANSFERASE-RELATED"/>
    <property type="match status" value="1"/>
</dbReference>
<dbReference type="EMBL" id="CAJEWN010000013">
    <property type="protein sequence ID" value="CAD2133219.1"/>
    <property type="molecule type" value="Genomic_DNA"/>
</dbReference>
<protein>
    <submittedName>
        <fullName evidence="3">Uncharacterized protein</fullName>
    </submittedName>
</protein>
<dbReference type="GO" id="GO:0016020">
    <property type="term" value="C:membrane"/>
    <property type="evidence" value="ECO:0007669"/>
    <property type="project" value="InterPro"/>
</dbReference>
<evidence type="ECO:0000313" key="3">
    <source>
        <dbReference type="EMBL" id="CAD2133219.1"/>
    </source>
</evidence>
<name>A0A6V7TUF0_MELEN</name>
<proteinExistence type="predicted"/>
<comment type="caution">
    <text evidence="3">The sequence shown here is derived from an EMBL/GenBank/DDBJ whole genome shotgun (WGS) entry which is preliminary data.</text>
</comment>
<dbReference type="InterPro" id="IPR002516">
    <property type="entry name" value="Glyco_trans_11"/>
</dbReference>
<keyword evidence="1" id="KW-0328">Glycosyltransferase</keyword>
<reference evidence="3 4" key="1">
    <citation type="submission" date="2020-08" db="EMBL/GenBank/DDBJ databases">
        <authorList>
            <person name="Koutsovoulos G."/>
            <person name="Danchin GJ E."/>
        </authorList>
    </citation>
    <scope>NUCLEOTIDE SEQUENCE [LARGE SCALE GENOMIC DNA]</scope>
</reference>
<evidence type="ECO:0000256" key="2">
    <source>
        <dbReference type="ARBA" id="ARBA00022679"/>
    </source>
</evidence>
<dbReference type="AlphaFoldDB" id="A0A6V7TUF0"/>
<gene>
    <name evidence="3" type="ORF">MENT_LOCUS3903</name>
</gene>
<dbReference type="Proteomes" id="UP000580250">
    <property type="component" value="Unassembled WGS sequence"/>
</dbReference>
<dbReference type="GO" id="GO:0008107">
    <property type="term" value="F:galactoside 2-alpha-L-fucosyltransferase activity"/>
    <property type="evidence" value="ECO:0007669"/>
    <property type="project" value="InterPro"/>
</dbReference>